<dbReference type="AlphaFoldDB" id="H2Z6B4"/>
<evidence type="ECO:0000256" key="1">
    <source>
        <dbReference type="SAM" id="MobiDB-lite"/>
    </source>
</evidence>
<keyword evidence="2" id="KW-0472">Membrane</keyword>
<proteinExistence type="predicted"/>
<protein>
    <submittedName>
        <fullName evidence="3">Uncharacterized protein</fullName>
    </submittedName>
</protein>
<keyword evidence="2" id="KW-0812">Transmembrane</keyword>
<feature type="region of interest" description="Disordered" evidence="1">
    <location>
        <begin position="184"/>
        <end position="228"/>
    </location>
</feature>
<evidence type="ECO:0000313" key="4">
    <source>
        <dbReference type="Proteomes" id="UP000007875"/>
    </source>
</evidence>
<feature type="compositionally biased region" description="Basic and acidic residues" evidence="1">
    <location>
        <begin position="201"/>
        <end position="211"/>
    </location>
</feature>
<dbReference type="OMA" id="AGIFFCW"/>
<sequence length="228" mass="25276">MAALTMCSQVRTDTSVQNTSDSTISNVNTLSSRVEQRQRRPRRQDVGIMSYEKLARAFCTCGVLGCAAGAGLVIIFLIGSYTEALGKITNLELISIPGFTLLVLGMVGTIAGIFFCWVTPRPSPRRRQRCTPRDESEAGFEFDRDGGYYNHGMVLDAPPCYSDILRTGSTRMFWAPDISRSFRRSERLRASQRPPSYSDATKPKTDPRTNGDEPIPPPYEETTVTTST</sequence>
<evidence type="ECO:0000313" key="3">
    <source>
        <dbReference type="Ensembl" id="ENSCSAVP00000013126.1"/>
    </source>
</evidence>
<keyword evidence="2" id="KW-1133">Transmembrane helix</keyword>
<name>H2Z6B4_CIOSA</name>
<reference evidence="4" key="1">
    <citation type="submission" date="2003-08" db="EMBL/GenBank/DDBJ databases">
        <authorList>
            <person name="Birren B."/>
            <person name="Nusbaum C."/>
            <person name="Abebe A."/>
            <person name="Abouelleil A."/>
            <person name="Adekoya E."/>
            <person name="Ait-zahra M."/>
            <person name="Allen N."/>
            <person name="Allen T."/>
            <person name="An P."/>
            <person name="Anderson M."/>
            <person name="Anderson S."/>
            <person name="Arachchi H."/>
            <person name="Armbruster J."/>
            <person name="Bachantsang P."/>
            <person name="Baldwin J."/>
            <person name="Barry A."/>
            <person name="Bayul T."/>
            <person name="Blitshsteyn B."/>
            <person name="Bloom T."/>
            <person name="Blye J."/>
            <person name="Boguslavskiy L."/>
            <person name="Borowsky M."/>
            <person name="Boukhgalter B."/>
            <person name="Brunache A."/>
            <person name="Butler J."/>
            <person name="Calixte N."/>
            <person name="Calvo S."/>
            <person name="Camarata J."/>
            <person name="Campo K."/>
            <person name="Chang J."/>
            <person name="Cheshatsang Y."/>
            <person name="Citroen M."/>
            <person name="Collymore A."/>
            <person name="Considine T."/>
            <person name="Cook A."/>
            <person name="Cooke P."/>
            <person name="Corum B."/>
            <person name="Cuomo C."/>
            <person name="David R."/>
            <person name="Dawoe T."/>
            <person name="Degray S."/>
            <person name="Dodge S."/>
            <person name="Dooley K."/>
            <person name="Dorje P."/>
            <person name="Dorjee K."/>
            <person name="Dorris L."/>
            <person name="Duffey N."/>
            <person name="Dupes A."/>
            <person name="Elkins T."/>
            <person name="Engels R."/>
            <person name="Erickson J."/>
            <person name="Farina A."/>
            <person name="Faro S."/>
            <person name="Ferreira P."/>
            <person name="Fischer H."/>
            <person name="Fitzgerald M."/>
            <person name="Foley K."/>
            <person name="Gage D."/>
            <person name="Galagan J."/>
            <person name="Gearin G."/>
            <person name="Gnerre S."/>
            <person name="Gnirke A."/>
            <person name="Goyette A."/>
            <person name="Graham J."/>
            <person name="Grandbois E."/>
            <person name="Gyaltsen K."/>
            <person name="Hafez N."/>
            <person name="Hagopian D."/>
            <person name="Hagos B."/>
            <person name="Hall J."/>
            <person name="Hatcher B."/>
            <person name="Heller A."/>
            <person name="Higgins H."/>
            <person name="Honan T."/>
            <person name="Horn A."/>
            <person name="Houde N."/>
            <person name="Hughes L."/>
            <person name="Hulme W."/>
            <person name="Husby E."/>
            <person name="Iliev I."/>
            <person name="Jaffe D."/>
            <person name="Jones C."/>
            <person name="Kamal M."/>
            <person name="Kamat A."/>
            <person name="Kamvysselis M."/>
            <person name="Karlsson E."/>
            <person name="Kells C."/>
            <person name="Kieu A."/>
            <person name="Kisner P."/>
            <person name="Kodira C."/>
            <person name="Kulbokas E."/>
            <person name="Labutti K."/>
            <person name="Lama D."/>
            <person name="Landers T."/>
            <person name="Leger J."/>
            <person name="Levine S."/>
            <person name="Lewis D."/>
            <person name="Lewis T."/>
            <person name="Lindblad-toh K."/>
            <person name="Liu X."/>
            <person name="Lokyitsang T."/>
            <person name="Lokyitsang Y."/>
            <person name="Lucien O."/>
            <person name="Lui A."/>
            <person name="Ma L.J."/>
            <person name="Mabbitt R."/>
            <person name="Macdonald J."/>
            <person name="Maclean C."/>
            <person name="Major J."/>
            <person name="Manning J."/>
            <person name="Marabella R."/>
            <person name="Maru K."/>
            <person name="Matthews C."/>
            <person name="Mauceli E."/>
            <person name="Mccarthy M."/>
            <person name="Mcdonough S."/>
            <person name="Mcghee T."/>
            <person name="Meldrim J."/>
            <person name="Meneus L."/>
            <person name="Mesirov J."/>
            <person name="Mihalev A."/>
            <person name="Mihova T."/>
            <person name="Mikkelsen T."/>
            <person name="Mlenga V."/>
            <person name="Moru K."/>
            <person name="Mozes J."/>
            <person name="Mulrain L."/>
            <person name="Munson G."/>
            <person name="Naylor J."/>
            <person name="Newes C."/>
            <person name="Nguyen C."/>
            <person name="Nguyen N."/>
            <person name="Nguyen T."/>
            <person name="Nicol R."/>
            <person name="Nielsen C."/>
            <person name="Nizzari M."/>
            <person name="Norbu C."/>
            <person name="Norbu N."/>
            <person name="O'donnell P."/>
            <person name="Okoawo O."/>
            <person name="O'leary S."/>
            <person name="Omotosho B."/>
            <person name="O'neill K."/>
            <person name="Osman S."/>
            <person name="Parker S."/>
            <person name="Perrin D."/>
            <person name="Phunkhang P."/>
            <person name="Piqani B."/>
            <person name="Purcell S."/>
            <person name="Rachupka T."/>
            <person name="Ramasamy U."/>
            <person name="Rameau R."/>
            <person name="Ray V."/>
            <person name="Raymond C."/>
            <person name="Retta R."/>
            <person name="Richardson S."/>
            <person name="Rise C."/>
            <person name="Rodriguez J."/>
            <person name="Rogers J."/>
            <person name="Rogov P."/>
            <person name="Rutman M."/>
            <person name="Schupbach R."/>
            <person name="Seaman C."/>
            <person name="Settipalli S."/>
            <person name="Sharpe T."/>
            <person name="Sheridan J."/>
            <person name="Sherpa N."/>
            <person name="Shi J."/>
            <person name="Smirnov S."/>
            <person name="Smith C."/>
            <person name="Sougnez C."/>
            <person name="Spencer B."/>
            <person name="Stalker J."/>
            <person name="Stange-thomann N."/>
            <person name="Stavropoulos S."/>
            <person name="Stetson K."/>
            <person name="Stone C."/>
            <person name="Stone S."/>
            <person name="Stubbs M."/>
            <person name="Talamas J."/>
            <person name="Tchuinga P."/>
            <person name="Tenzing P."/>
            <person name="Tesfaye S."/>
            <person name="Theodore J."/>
            <person name="Thoulutsang Y."/>
            <person name="Topham K."/>
            <person name="Towey S."/>
            <person name="Tsamla T."/>
            <person name="Tsomo N."/>
            <person name="Vallee D."/>
            <person name="Vassiliev H."/>
            <person name="Venkataraman V."/>
            <person name="Vinson J."/>
            <person name="Vo A."/>
            <person name="Wade C."/>
            <person name="Wang S."/>
            <person name="Wangchuk T."/>
            <person name="Wangdi T."/>
            <person name="Whittaker C."/>
            <person name="Wilkinson J."/>
            <person name="Wu Y."/>
            <person name="Wyman D."/>
            <person name="Yadav S."/>
            <person name="Yang S."/>
            <person name="Yang X."/>
            <person name="Yeager S."/>
            <person name="Yee E."/>
            <person name="Young G."/>
            <person name="Zainoun J."/>
            <person name="Zembeck L."/>
            <person name="Zimmer A."/>
            <person name="Zody M."/>
            <person name="Lander E."/>
        </authorList>
    </citation>
    <scope>NUCLEOTIDE SEQUENCE [LARGE SCALE GENOMIC DNA]</scope>
</reference>
<reference evidence="3" key="2">
    <citation type="submission" date="2025-08" db="UniProtKB">
        <authorList>
            <consortium name="Ensembl"/>
        </authorList>
    </citation>
    <scope>IDENTIFICATION</scope>
</reference>
<dbReference type="Ensembl" id="ENSCSAVT00000013275.1">
    <property type="protein sequence ID" value="ENSCSAVP00000013126.1"/>
    <property type="gene ID" value="ENSCSAVG00000007706.1"/>
</dbReference>
<dbReference type="HOGENOM" id="CLU_1214411_0_0_1"/>
<dbReference type="InParanoid" id="H2Z6B4"/>
<evidence type="ECO:0000256" key="2">
    <source>
        <dbReference type="SAM" id="Phobius"/>
    </source>
</evidence>
<dbReference type="Proteomes" id="UP000007875">
    <property type="component" value="Unassembled WGS sequence"/>
</dbReference>
<organism evidence="3 4">
    <name type="scientific">Ciona savignyi</name>
    <name type="common">Pacific transparent sea squirt</name>
    <dbReference type="NCBI Taxonomy" id="51511"/>
    <lineage>
        <taxon>Eukaryota</taxon>
        <taxon>Metazoa</taxon>
        <taxon>Chordata</taxon>
        <taxon>Tunicata</taxon>
        <taxon>Ascidiacea</taxon>
        <taxon>Phlebobranchia</taxon>
        <taxon>Cionidae</taxon>
        <taxon>Ciona</taxon>
    </lineage>
</organism>
<accession>H2Z6B4</accession>
<feature type="transmembrane region" description="Helical" evidence="2">
    <location>
        <begin position="99"/>
        <end position="119"/>
    </location>
</feature>
<dbReference type="GeneTree" id="ENSGT01020000234476"/>
<feature type="transmembrane region" description="Helical" evidence="2">
    <location>
        <begin position="57"/>
        <end position="79"/>
    </location>
</feature>
<reference evidence="3" key="3">
    <citation type="submission" date="2025-09" db="UniProtKB">
        <authorList>
            <consortium name="Ensembl"/>
        </authorList>
    </citation>
    <scope>IDENTIFICATION</scope>
</reference>
<keyword evidence="4" id="KW-1185">Reference proteome</keyword>